<dbReference type="OrthoDB" id="1701913at2"/>
<evidence type="ECO:0000313" key="1">
    <source>
        <dbReference type="EMBL" id="QAT42292.1"/>
    </source>
</evidence>
<protein>
    <submittedName>
        <fullName evidence="1">DUF5049 domain-containing protein</fullName>
    </submittedName>
</protein>
<reference evidence="1 2" key="1">
    <citation type="submission" date="2019-01" db="EMBL/GenBank/DDBJ databases">
        <title>Draft genomes of a novel of Aminipila strains.</title>
        <authorList>
            <person name="Ma S."/>
        </authorList>
    </citation>
    <scope>NUCLEOTIDE SEQUENCE [LARGE SCALE GENOMIC DNA]</scope>
    <source>
        <strain evidence="2">JN-39</strain>
    </source>
</reference>
<sequence length="58" mass="6974">MTDKIREQILAVRKTGRTNMFDVPMVQYIANEMRFYELVIFLEEHRSEYVNFILTGES</sequence>
<gene>
    <name evidence="1" type="ORF">EQM06_03065</name>
</gene>
<organism evidence="1 2">
    <name type="scientific">Aminipila luticellarii</name>
    <dbReference type="NCBI Taxonomy" id="2507160"/>
    <lineage>
        <taxon>Bacteria</taxon>
        <taxon>Bacillati</taxon>
        <taxon>Bacillota</taxon>
        <taxon>Clostridia</taxon>
        <taxon>Peptostreptococcales</taxon>
        <taxon>Anaerovoracaceae</taxon>
        <taxon>Aminipila</taxon>
    </lineage>
</organism>
<dbReference type="EMBL" id="CP035281">
    <property type="protein sequence ID" value="QAT42292.1"/>
    <property type="molecule type" value="Genomic_DNA"/>
</dbReference>
<name>A0A410PTJ9_9FIRM</name>
<dbReference type="InterPro" id="IPR032488">
    <property type="entry name" value="DUF5049"/>
</dbReference>
<dbReference type="KEGG" id="amij:EQM06_03065"/>
<evidence type="ECO:0000313" key="2">
    <source>
        <dbReference type="Proteomes" id="UP000287601"/>
    </source>
</evidence>
<proteinExistence type="predicted"/>
<dbReference type="Pfam" id="PF16468">
    <property type="entry name" value="DUF5049"/>
    <property type="match status" value="1"/>
</dbReference>
<dbReference type="Proteomes" id="UP000287601">
    <property type="component" value="Chromosome"/>
</dbReference>
<dbReference type="AlphaFoldDB" id="A0A410PTJ9"/>
<keyword evidence="2" id="KW-1185">Reference proteome</keyword>
<dbReference type="RefSeq" id="WP_128744942.1">
    <property type="nucleotide sequence ID" value="NZ_CP035281.1"/>
</dbReference>
<accession>A0A410PTJ9</accession>